<accession>A0ABU0KPK8</accession>
<name>A0ABU0KPK8_9ACTN</name>
<dbReference type="InterPro" id="IPR057679">
    <property type="entry name" value="DUF7919"/>
</dbReference>
<sequence>MVGLYLDPPEKALVLCVDEKSQIQALDRSQPVLPMVPGVPERRSHDYVRAGTTTLFAALEVATGKVIGSLHRRHRAVEFKKFLAKLDKEVPADLDVHLILDNYVTHKTPAVKQWLLAHPRFHLHFTPTSSSWLNLVERWFAELTQKKLKRGVHRSVQALGRDIRAWLADWNNNPRPFVWTKTADEILDKVAAYCRRTSDSGHEVVSDRSWLAGASGKRCGDDVRVFYEDLSEYDYQDEDAFTDRESGFYALWYRPAYTRLNIGWLKAGKPYSTGTVPTAFVEKLKAVQQVQWMNVCLGMHECDLCPEEKAPEGNGEVRIPGEPGIAYAAPFLITHYVSDHGYRPPQVFIEAVLAVDLDAWAAARWPNVPFPWIPDDVELLLE</sequence>
<dbReference type="Gene3D" id="3.30.420.10">
    <property type="entry name" value="Ribonuclease H-like superfamily/Ribonuclease H"/>
    <property type="match status" value="1"/>
</dbReference>
<protein>
    <submittedName>
        <fullName evidence="3">Transposase</fullName>
    </submittedName>
</protein>
<proteinExistence type="predicted"/>
<organism evidence="3 4">
    <name type="scientific">Streptomyces thermodiastaticus</name>
    <dbReference type="NCBI Taxonomy" id="44061"/>
    <lineage>
        <taxon>Bacteria</taxon>
        <taxon>Bacillati</taxon>
        <taxon>Actinomycetota</taxon>
        <taxon>Actinomycetes</taxon>
        <taxon>Kitasatosporales</taxon>
        <taxon>Streptomycetaceae</taxon>
        <taxon>Streptomyces</taxon>
    </lineage>
</organism>
<dbReference type="Proteomes" id="UP001236795">
    <property type="component" value="Unassembled WGS sequence"/>
</dbReference>
<comment type="caution">
    <text evidence="3">The sequence shown here is derived from an EMBL/GenBank/DDBJ whole genome shotgun (WGS) entry which is preliminary data.</text>
</comment>
<dbReference type="InterPro" id="IPR052702">
    <property type="entry name" value="MscS-like_channel"/>
</dbReference>
<feature type="domain" description="DUF7919" evidence="2">
    <location>
        <begin position="226"/>
        <end position="353"/>
    </location>
</feature>
<dbReference type="InterPro" id="IPR038717">
    <property type="entry name" value="Tc1-like_DDE_dom"/>
</dbReference>
<dbReference type="InterPro" id="IPR047655">
    <property type="entry name" value="Transpos_IS630-like"/>
</dbReference>
<gene>
    <name evidence="3" type="ORF">QO019_006270</name>
</gene>
<dbReference type="NCBIfam" id="NF033545">
    <property type="entry name" value="transpos_IS630"/>
    <property type="match status" value="1"/>
</dbReference>
<evidence type="ECO:0000259" key="1">
    <source>
        <dbReference type="Pfam" id="PF13358"/>
    </source>
</evidence>
<dbReference type="Pfam" id="PF13358">
    <property type="entry name" value="DDE_3"/>
    <property type="match status" value="1"/>
</dbReference>
<dbReference type="EMBL" id="JAUSWC010000032">
    <property type="protein sequence ID" value="MDQ0491373.1"/>
    <property type="molecule type" value="Genomic_DNA"/>
</dbReference>
<dbReference type="Pfam" id="PF25535">
    <property type="entry name" value="DUF7919"/>
    <property type="match status" value="1"/>
</dbReference>
<evidence type="ECO:0000313" key="3">
    <source>
        <dbReference type="EMBL" id="MDQ0491373.1"/>
    </source>
</evidence>
<feature type="domain" description="Tc1-like transposase DDE" evidence="1">
    <location>
        <begin position="14"/>
        <end position="156"/>
    </location>
</feature>
<evidence type="ECO:0000259" key="2">
    <source>
        <dbReference type="Pfam" id="PF25535"/>
    </source>
</evidence>
<reference evidence="3 4" key="1">
    <citation type="submission" date="2023-07" db="EMBL/GenBank/DDBJ databases">
        <title>Genomic Encyclopedia of Type Strains, Phase IV (KMG-IV): sequencing the most valuable type-strain genomes for metagenomic binning, comparative biology and taxonomic classification.</title>
        <authorList>
            <person name="Goeker M."/>
        </authorList>
    </citation>
    <scope>NUCLEOTIDE SEQUENCE [LARGE SCALE GENOMIC DNA]</scope>
    <source>
        <strain evidence="3 4">DSM 40573</strain>
    </source>
</reference>
<dbReference type="PANTHER" id="PTHR30347:SF1">
    <property type="entry name" value="MECHANOSENSITIVE CHANNEL MSCK"/>
    <property type="match status" value="1"/>
</dbReference>
<dbReference type="InterPro" id="IPR036397">
    <property type="entry name" value="RNaseH_sf"/>
</dbReference>
<dbReference type="InterPro" id="IPR012337">
    <property type="entry name" value="RNaseH-like_sf"/>
</dbReference>
<dbReference type="PANTHER" id="PTHR30347">
    <property type="entry name" value="POTASSIUM CHANNEL RELATED"/>
    <property type="match status" value="1"/>
</dbReference>
<dbReference type="SUPFAM" id="SSF53098">
    <property type="entry name" value="Ribonuclease H-like"/>
    <property type="match status" value="1"/>
</dbReference>
<keyword evidence="4" id="KW-1185">Reference proteome</keyword>
<evidence type="ECO:0000313" key="4">
    <source>
        <dbReference type="Proteomes" id="UP001236795"/>
    </source>
</evidence>